<dbReference type="AlphaFoldDB" id="A0AA38GKM7"/>
<evidence type="ECO:0000256" key="1">
    <source>
        <dbReference type="ARBA" id="ARBA00010240"/>
    </source>
</evidence>
<dbReference type="GO" id="GO:0047372">
    <property type="term" value="F:monoacylglycerol lipase activity"/>
    <property type="evidence" value="ECO:0007669"/>
    <property type="project" value="TreeGrafter"/>
</dbReference>
<dbReference type="InterPro" id="IPR002641">
    <property type="entry name" value="PNPLA_dom"/>
</dbReference>
<evidence type="ECO:0000313" key="5">
    <source>
        <dbReference type="EMBL" id="KAH9323738.1"/>
    </source>
</evidence>
<keyword evidence="2" id="KW-0443">Lipid metabolism</keyword>
<dbReference type="GO" id="GO:0006629">
    <property type="term" value="P:lipid metabolic process"/>
    <property type="evidence" value="ECO:0007669"/>
    <property type="project" value="UniProtKB-KW"/>
</dbReference>
<comment type="caution">
    <text evidence="3">Lacks conserved residue(s) required for the propagation of feature annotation.</text>
</comment>
<accession>A0AA38GKM7</accession>
<dbReference type="EMBL" id="JAHRHJ020000003">
    <property type="protein sequence ID" value="KAH9323738.1"/>
    <property type="molecule type" value="Genomic_DNA"/>
</dbReference>
<keyword evidence="6" id="KW-1185">Reference proteome</keyword>
<dbReference type="PROSITE" id="PS51635">
    <property type="entry name" value="PNPLA"/>
    <property type="match status" value="1"/>
</dbReference>
<dbReference type="OMA" id="MNASADM"/>
<dbReference type="Proteomes" id="UP000824469">
    <property type="component" value="Unassembled WGS sequence"/>
</dbReference>
<reference evidence="5 6" key="1">
    <citation type="journal article" date="2021" name="Nat. Plants">
        <title>The Taxus genome provides insights into paclitaxel biosynthesis.</title>
        <authorList>
            <person name="Xiong X."/>
            <person name="Gou J."/>
            <person name="Liao Q."/>
            <person name="Li Y."/>
            <person name="Zhou Q."/>
            <person name="Bi G."/>
            <person name="Li C."/>
            <person name="Du R."/>
            <person name="Wang X."/>
            <person name="Sun T."/>
            <person name="Guo L."/>
            <person name="Liang H."/>
            <person name="Lu P."/>
            <person name="Wu Y."/>
            <person name="Zhang Z."/>
            <person name="Ro D.K."/>
            <person name="Shang Y."/>
            <person name="Huang S."/>
            <person name="Yan J."/>
        </authorList>
    </citation>
    <scope>NUCLEOTIDE SEQUENCE [LARGE SCALE GENOMIC DNA]</scope>
    <source>
        <strain evidence="5">Ta-2019</strain>
    </source>
</reference>
<feature type="non-terminal residue" evidence="5">
    <location>
        <position position="215"/>
    </location>
</feature>
<dbReference type="InterPro" id="IPR016035">
    <property type="entry name" value="Acyl_Trfase/lysoPLipase"/>
</dbReference>
<evidence type="ECO:0000256" key="2">
    <source>
        <dbReference type="ARBA" id="ARBA00023098"/>
    </source>
</evidence>
<dbReference type="PANTHER" id="PTHR32176:SF120">
    <property type="entry name" value="PATATIN"/>
    <property type="match status" value="1"/>
</dbReference>
<protein>
    <recommendedName>
        <fullName evidence="4">PNPLA domain-containing protein</fullName>
    </recommendedName>
</protein>
<feature type="non-terminal residue" evidence="5">
    <location>
        <position position="1"/>
    </location>
</feature>
<dbReference type="Gene3D" id="3.40.1090.10">
    <property type="entry name" value="Cytosolic phospholipase A2 catalytic domain"/>
    <property type="match status" value="1"/>
</dbReference>
<comment type="caution">
    <text evidence="5">The sequence shown here is derived from an EMBL/GenBank/DDBJ whole genome shotgun (WGS) entry which is preliminary data.</text>
</comment>
<organism evidence="5 6">
    <name type="scientific">Taxus chinensis</name>
    <name type="common">Chinese yew</name>
    <name type="synonym">Taxus wallichiana var. chinensis</name>
    <dbReference type="NCBI Taxonomy" id="29808"/>
    <lineage>
        <taxon>Eukaryota</taxon>
        <taxon>Viridiplantae</taxon>
        <taxon>Streptophyta</taxon>
        <taxon>Embryophyta</taxon>
        <taxon>Tracheophyta</taxon>
        <taxon>Spermatophyta</taxon>
        <taxon>Pinopsida</taxon>
        <taxon>Pinidae</taxon>
        <taxon>Conifers II</taxon>
        <taxon>Cupressales</taxon>
        <taxon>Taxaceae</taxon>
        <taxon>Taxus</taxon>
    </lineage>
</organism>
<dbReference type="SUPFAM" id="SSF52151">
    <property type="entry name" value="FabD/lysophospholipase-like"/>
    <property type="match status" value="1"/>
</dbReference>
<gene>
    <name evidence="5" type="ORF">KI387_018377</name>
</gene>
<proteinExistence type="inferred from homology"/>
<dbReference type="GO" id="GO:0004620">
    <property type="term" value="F:phospholipase activity"/>
    <property type="evidence" value="ECO:0007669"/>
    <property type="project" value="TreeGrafter"/>
</dbReference>
<evidence type="ECO:0000313" key="6">
    <source>
        <dbReference type="Proteomes" id="UP000824469"/>
    </source>
</evidence>
<evidence type="ECO:0000256" key="3">
    <source>
        <dbReference type="PROSITE-ProRule" id="PRU01161"/>
    </source>
</evidence>
<dbReference type="PANTHER" id="PTHR32176">
    <property type="entry name" value="XYLOSE ISOMERASE"/>
    <property type="match status" value="1"/>
</dbReference>
<feature type="short sequence motif" description="DGA/G" evidence="3">
    <location>
        <begin position="47"/>
        <end position="49"/>
    </location>
</feature>
<comment type="similarity">
    <text evidence="1">Belongs to the patatin family.</text>
</comment>
<sequence length="215" mass="23643">AKNNGLMNPYLKDVCIGTSAAPTYLPPYYFKTENKSSGSSRCFHLIDGGIAANNPTLLAMNHVTHKWFEEIPDSINTRSQELGQLLVLSLGTGQEASGEAYYDAKVAAQWGGLGWIQNKGRSPLVDVFMNASADMVDIYIATMFTSPSFTQNYLRIQEANLSRDASSADNSRRENLENLVKIGKKLLDKPMSRVNIVTGKFVELLNEGTNKDALT</sequence>
<evidence type="ECO:0000259" key="4">
    <source>
        <dbReference type="PROSITE" id="PS51635"/>
    </source>
</evidence>
<name>A0AA38GKM7_TAXCH</name>
<feature type="domain" description="PNPLA" evidence="4">
    <location>
        <begin position="1"/>
        <end position="60"/>
    </location>
</feature>